<feature type="region of interest" description="Disordered" evidence="11">
    <location>
        <begin position="355"/>
        <end position="387"/>
    </location>
</feature>
<organism evidence="13 14">
    <name type="scientific">Sciurus carolinensis</name>
    <name type="common">Eastern gray squirrel</name>
    <dbReference type="NCBI Taxonomy" id="30640"/>
    <lineage>
        <taxon>Eukaryota</taxon>
        <taxon>Metazoa</taxon>
        <taxon>Chordata</taxon>
        <taxon>Craniata</taxon>
        <taxon>Vertebrata</taxon>
        <taxon>Euteleostomi</taxon>
        <taxon>Mammalia</taxon>
        <taxon>Eutheria</taxon>
        <taxon>Euarchontoglires</taxon>
        <taxon>Glires</taxon>
        <taxon>Rodentia</taxon>
        <taxon>Sciuromorpha</taxon>
        <taxon>Sciuridae</taxon>
        <taxon>Sciurinae</taxon>
        <taxon>Sciurini</taxon>
        <taxon>Sciurus</taxon>
    </lineage>
</organism>
<evidence type="ECO:0000259" key="12">
    <source>
        <dbReference type="Pfam" id="PF06202"/>
    </source>
</evidence>
<dbReference type="PANTHER" id="PTHR46881">
    <property type="entry name" value="PALMDELPHIN"/>
    <property type="match status" value="1"/>
</dbReference>
<dbReference type="InterPro" id="IPR004965">
    <property type="entry name" value="Paralemmin"/>
</dbReference>
<evidence type="ECO:0000256" key="8">
    <source>
        <dbReference type="ARBA" id="ARBA00023273"/>
    </source>
</evidence>
<dbReference type="Proteomes" id="UP001166674">
    <property type="component" value="Unassembled WGS sequence"/>
</dbReference>
<dbReference type="SUPFAM" id="SSF48208">
    <property type="entry name" value="Six-hairpin glycosidases"/>
    <property type="match status" value="1"/>
</dbReference>
<feature type="region of interest" description="Disordered" evidence="11">
    <location>
        <begin position="443"/>
        <end position="523"/>
    </location>
</feature>
<evidence type="ECO:0000256" key="1">
    <source>
        <dbReference type="ARBA" id="ARBA00004279"/>
    </source>
</evidence>
<comment type="similarity">
    <text evidence="4">Belongs to the paralemmin family.</text>
</comment>
<dbReference type="GO" id="GO:0005737">
    <property type="term" value="C:cytoplasm"/>
    <property type="evidence" value="ECO:0007669"/>
    <property type="project" value="UniProtKB-SubCell"/>
</dbReference>
<comment type="subcellular location">
    <subcellularLocation>
        <location evidence="1">Cell projection</location>
        <location evidence="1">Dendrite</location>
    </subcellularLocation>
    <subcellularLocation>
        <location evidence="3">Cell projection</location>
        <location evidence="3">Dendritic spine</location>
    </subcellularLocation>
    <subcellularLocation>
        <location evidence="2">Cytoplasm</location>
    </subcellularLocation>
</comment>
<evidence type="ECO:0000313" key="13">
    <source>
        <dbReference type="EMBL" id="MBZ3885592.1"/>
    </source>
</evidence>
<dbReference type="GO" id="GO:0005975">
    <property type="term" value="P:carbohydrate metabolic process"/>
    <property type="evidence" value="ECO:0007669"/>
    <property type="project" value="InterPro"/>
</dbReference>
<name>A0AA41N872_SCICA</name>
<evidence type="ECO:0000256" key="9">
    <source>
        <dbReference type="ARBA" id="ARBA00040857"/>
    </source>
</evidence>
<evidence type="ECO:0000256" key="7">
    <source>
        <dbReference type="ARBA" id="ARBA00023054"/>
    </source>
</evidence>
<evidence type="ECO:0000256" key="4">
    <source>
        <dbReference type="ARBA" id="ARBA00005756"/>
    </source>
</evidence>
<dbReference type="GO" id="GO:0016020">
    <property type="term" value="C:membrane"/>
    <property type="evidence" value="ECO:0007669"/>
    <property type="project" value="InterPro"/>
</dbReference>
<evidence type="ECO:0000256" key="10">
    <source>
        <dbReference type="SAM" id="Coils"/>
    </source>
</evidence>
<keyword evidence="7 10" id="KW-0175">Coiled coil</keyword>
<feature type="compositionally biased region" description="Polar residues" evidence="11">
    <location>
        <begin position="360"/>
        <end position="381"/>
    </location>
</feature>
<feature type="region of interest" description="Disordered" evidence="11">
    <location>
        <begin position="242"/>
        <end position="263"/>
    </location>
</feature>
<evidence type="ECO:0000256" key="3">
    <source>
        <dbReference type="ARBA" id="ARBA00004552"/>
    </source>
</evidence>
<dbReference type="EMBL" id="JAATJV010401045">
    <property type="protein sequence ID" value="MBZ3885592.1"/>
    <property type="molecule type" value="Genomic_DNA"/>
</dbReference>
<dbReference type="InterPro" id="IPR008928">
    <property type="entry name" value="6-hairpin_glycosidase_sf"/>
</dbReference>
<dbReference type="AlphaFoldDB" id="A0AA41N872"/>
<dbReference type="GO" id="GO:0008360">
    <property type="term" value="P:regulation of cell shape"/>
    <property type="evidence" value="ECO:0007669"/>
    <property type="project" value="InterPro"/>
</dbReference>
<gene>
    <name evidence="13" type="ORF">SUZIE_183715</name>
</gene>
<feature type="compositionally biased region" description="Basic and acidic residues" evidence="11">
    <location>
        <begin position="477"/>
        <end position="493"/>
    </location>
</feature>
<dbReference type="Pfam" id="PF03285">
    <property type="entry name" value="Paralemmin"/>
    <property type="match status" value="2"/>
</dbReference>
<proteinExistence type="inferred from homology"/>
<evidence type="ECO:0000256" key="5">
    <source>
        <dbReference type="ARBA" id="ARBA00022490"/>
    </source>
</evidence>
<protein>
    <recommendedName>
        <fullName evidence="9">Palmdelphin</fullName>
    </recommendedName>
</protein>
<evidence type="ECO:0000313" key="14">
    <source>
        <dbReference type="Proteomes" id="UP001166674"/>
    </source>
</evidence>
<feature type="domain" description="Glycogen debranching enzyme C-terminal" evidence="12">
    <location>
        <begin position="529"/>
        <end position="662"/>
    </location>
</feature>
<reference evidence="13" key="1">
    <citation type="submission" date="2020-03" db="EMBL/GenBank/DDBJ databases">
        <title>Studies in the Genomics of Life Span.</title>
        <authorList>
            <person name="Glass D."/>
        </authorList>
    </citation>
    <scope>NUCLEOTIDE SEQUENCE</scope>
    <source>
        <strain evidence="13">SUZIE</strain>
        <tissue evidence="13">Muscle</tissue>
    </source>
</reference>
<dbReference type="Pfam" id="PF06202">
    <property type="entry name" value="GDE_C"/>
    <property type="match status" value="1"/>
</dbReference>
<accession>A0AA41N872</accession>
<evidence type="ECO:0000256" key="11">
    <source>
        <dbReference type="SAM" id="MobiDB-lite"/>
    </source>
</evidence>
<evidence type="ECO:0000256" key="6">
    <source>
        <dbReference type="ARBA" id="ARBA00023018"/>
    </source>
</evidence>
<feature type="coiled-coil region" evidence="10">
    <location>
        <begin position="10"/>
        <end position="98"/>
    </location>
</feature>
<dbReference type="InterPro" id="IPR032790">
    <property type="entry name" value="GDE_C"/>
</dbReference>
<evidence type="ECO:0000256" key="2">
    <source>
        <dbReference type="ARBA" id="ARBA00004496"/>
    </source>
</evidence>
<dbReference type="GO" id="GO:0043197">
    <property type="term" value="C:dendritic spine"/>
    <property type="evidence" value="ECO:0007669"/>
    <property type="project" value="UniProtKB-SubCell"/>
</dbReference>
<sequence length="679" mass="77421">MLEHFIFQDKRKIQEEISQKRLKIEEEKLKHQHLKKKTLREKWLLDGITSGKEQEEMKKQNQQDQHQIQVLEQSILRLEKEIQDLEKAELQISTNEEAILKKLKSIERTTEDIIKSVKVEKEETLRESVEDIYANIPDLPKSYIPSRLRKERNEGIDDDEQNRKALYAMEIKVEKDLKTGESTVLSSIPLPSDDFKGTGIKVYEDGQKSVYAVSSNPSAAHNGTHGLAPVEVEELLRQASERNSQSPTEYHEPVYANPFCRPMTPQREKITSGPNIQERIKMKSNGLDNDVNKSMHNMDNGISEERGDDFNHISPIRPIPHPRSMTQQAEETFHTPQKRLMPPWEESNVMQDKFVPSPKTRLSPSTATVGKSEPQGSSPTLQEEEEDVRYNIVHSLPSDMDNREPVTMIFMGYQQAEDNEEERKLLTGYDGIIHAELVVIDDEGEEEEGEVDKPSYHPIAPCSQVYQPAKPTPLPRKRSEVSPHENANHESPHKNSISLKEQEESLGSPAHHSPLDVPIAGDGTEDPSLTGLPHFSSGLFRCWGRDTFIALKGLLLVTGRYLEARNIILAFAGTLRHGLIPNLLGEGTYARYNCRDAVWWWLQCIQDYCKMVPNGLDILKCPVSRMYPTDDSVPLPAGTLDQPLFEVIQEAMQRHMQGIQFRERNAGPQIDRNMKDEGM</sequence>
<comment type="caution">
    <text evidence="13">The sequence shown here is derived from an EMBL/GenBank/DDBJ whole genome shotgun (WGS) entry which is preliminary data.</text>
</comment>
<keyword evidence="6" id="KW-0770">Synapse</keyword>
<dbReference type="PANTHER" id="PTHR46881:SF1">
    <property type="entry name" value="PALMDELPHIN"/>
    <property type="match status" value="1"/>
</dbReference>
<keyword evidence="5" id="KW-0963">Cytoplasm</keyword>
<keyword evidence="8" id="KW-0966">Cell projection</keyword>
<keyword evidence="14" id="KW-1185">Reference proteome</keyword>